<keyword evidence="2 8" id="KW-0812">Transmembrane</keyword>
<dbReference type="Pfam" id="PF09067">
    <property type="entry name" value="EpoR_lig-bind"/>
    <property type="match status" value="1"/>
</dbReference>
<evidence type="ECO:0000256" key="8">
    <source>
        <dbReference type="SAM" id="Phobius"/>
    </source>
</evidence>
<organism evidence="11 12">
    <name type="scientific">Zoarces viviparus</name>
    <name type="common">Viviparous eelpout</name>
    <name type="synonym">Blennius viviparus</name>
    <dbReference type="NCBI Taxonomy" id="48416"/>
    <lineage>
        <taxon>Eukaryota</taxon>
        <taxon>Metazoa</taxon>
        <taxon>Chordata</taxon>
        <taxon>Craniata</taxon>
        <taxon>Vertebrata</taxon>
        <taxon>Euteleostomi</taxon>
        <taxon>Actinopterygii</taxon>
        <taxon>Neopterygii</taxon>
        <taxon>Teleostei</taxon>
        <taxon>Neoteleostei</taxon>
        <taxon>Acanthomorphata</taxon>
        <taxon>Eupercaria</taxon>
        <taxon>Perciformes</taxon>
        <taxon>Cottioidei</taxon>
        <taxon>Zoarcales</taxon>
        <taxon>Zoarcidae</taxon>
        <taxon>Zoarcinae</taxon>
        <taxon>Zoarces</taxon>
    </lineage>
</organism>
<feature type="transmembrane region" description="Helical" evidence="8">
    <location>
        <begin position="430"/>
        <end position="453"/>
    </location>
</feature>
<name>A0AAW1EAI7_ZOAVI</name>
<dbReference type="EMBL" id="JBCEZU010000434">
    <property type="protein sequence ID" value="KAK9519619.1"/>
    <property type="molecule type" value="Genomic_DNA"/>
</dbReference>
<dbReference type="SUPFAM" id="SSF49265">
    <property type="entry name" value="Fibronectin type III"/>
    <property type="match status" value="4"/>
</dbReference>
<evidence type="ECO:0000259" key="10">
    <source>
        <dbReference type="PROSITE" id="PS50853"/>
    </source>
</evidence>
<comment type="subcellular location">
    <subcellularLocation>
        <location evidence="1">Membrane</location>
        <topology evidence="1">Single-pass type I membrane protein</topology>
    </subcellularLocation>
</comment>
<evidence type="ECO:0000313" key="12">
    <source>
        <dbReference type="Proteomes" id="UP001488805"/>
    </source>
</evidence>
<keyword evidence="4 8" id="KW-1133">Transmembrane helix</keyword>
<dbReference type="GO" id="GO:0004896">
    <property type="term" value="F:cytokine receptor activity"/>
    <property type="evidence" value="ECO:0007669"/>
    <property type="project" value="TreeGrafter"/>
</dbReference>
<evidence type="ECO:0000313" key="11">
    <source>
        <dbReference type="EMBL" id="KAK9519619.1"/>
    </source>
</evidence>
<dbReference type="PANTHER" id="PTHR23037:SF34">
    <property type="entry name" value="THROMBOPOIETIN RECEPTOR ISOFORM X1"/>
    <property type="match status" value="1"/>
</dbReference>
<dbReference type="PANTHER" id="PTHR23037">
    <property type="entry name" value="CYTOKINE RECEPTOR"/>
    <property type="match status" value="1"/>
</dbReference>
<evidence type="ECO:0000256" key="6">
    <source>
        <dbReference type="ARBA" id="ARBA00023170"/>
    </source>
</evidence>
<dbReference type="GO" id="GO:0009897">
    <property type="term" value="C:external side of plasma membrane"/>
    <property type="evidence" value="ECO:0007669"/>
    <property type="project" value="TreeGrafter"/>
</dbReference>
<evidence type="ECO:0000256" key="1">
    <source>
        <dbReference type="ARBA" id="ARBA00004479"/>
    </source>
</evidence>
<reference evidence="11 12" key="1">
    <citation type="journal article" date="2024" name="Genome Biol. Evol.">
        <title>Chromosome-level genome assembly of the viviparous eelpout Zoarces viviparus.</title>
        <authorList>
            <person name="Fuhrmann N."/>
            <person name="Brasseur M.V."/>
            <person name="Bakowski C.E."/>
            <person name="Podsiadlowski L."/>
            <person name="Prost S."/>
            <person name="Krehenwinkel H."/>
            <person name="Mayer C."/>
        </authorList>
    </citation>
    <scope>NUCLEOTIDE SEQUENCE [LARGE SCALE GENOMIC DNA]</scope>
    <source>
        <strain evidence="11">NO-MEL_2022_Ind0_liver</strain>
    </source>
</reference>
<dbReference type="CDD" id="cd00063">
    <property type="entry name" value="FN3"/>
    <property type="match status" value="2"/>
</dbReference>
<evidence type="ECO:0000256" key="9">
    <source>
        <dbReference type="SAM" id="SignalP"/>
    </source>
</evidence>
<dbReference type="AlphaFoldDB" id="A0AAW1EAI7"/>
<sequence length="639" mass="71661">MNWQILLLLSLWIRVAFVPGIHCKDGTVSHLSSEDVLLLKDDLDPKCFTRTEQDFTCFFETTDNRTYDLLYKSESLPGKKRCEMSVQRTEVGTLRHICSFPGSDVSLFVEIHLEVVERNTNARLFSRVVGVEDQWLLDPPFSVSLNQNGQAGQLEVLWHIKVSKYFGGDVMYKIRYSSKSLGEKIKETKECSTLDSLVPGEEVEVQVSVRCGYNANAGHWSGWSHPVRAVVPQSADDISLMCYTSDLQNITCLWHGSRYGEENVYKLLYQMSLSEGLGWTEWTECLADSDVTELCHFRGEESRRVRVKLSSTSAPLSRTFYTQEFTLSNSVKTSPPCHLKGTLEKDKLCLKWEAPLLSPSAHLQYEVSYQISRGEAWIKSLKGPETGTCREVPTGSHYSVKIRAKPNGSIYSGHWSDWSNVLTGDVPADIGTLLMLCIPVLMLIIAIILISFFSTYHSKLKLYFWPPVPNLDKVLQSFLTEVTGPQWNPLITAKQYSDETTSSVVEIMSEDDVSQSGVSSRLLSLERQFCSGEQVDGSPGMKGFPDYVTLNKDSVILCPKGNKYVYEDVREKGGPEMSDEIFQTCHGSCPDGSVCIPPCSGRDFLNHAYLPLAEPADRFDCKTTVARGPGNLYTNFPCS</sequence>
<dbReference type="InterPro" id="IPR013783">
    <property type="entry name" value="Ig-like_fold"/>
</dbReference>
<dbReference type="InterPro" id="IPR036116">
    <property type="entry name" value="FN3_sf"/>
</dbReference>
<gene>
    <name evidence="11" type="ORF">VZT92_022335</name>
</gene>
<comment type="caution">
    <text evidence="11">The sequence shown here is derived from an EMBL/GenBank/DDBJ whole genome shotgun (WGS) entry which is preliminary data.</text>
</comment>
<dbReference type="InterPro" id="IPR015152">
    <property type="entry name" value="Growth/epo_recpt_lig-bind"/>
</dbReference>
<accession>A0AAW1EAI7</accession>
<evidence type="ECO:0000256" key="4">
    <source>
        <dbReference type="ARBA" id="ARBA00022989"/>
    </source>
</evidence>
<dbReference type="InterPro" id="IPR003961">
    <property type="entry name" value="FN3_dom"/>
</dbReference>
<evidence type="ECO:0000256" key="3">
    <source>
        <dbReference type="ARBA" id="ARBA00022729"/>
    </source>
</evidence>
<proteinExistence type="predicted"/>
<dbReference type="Gene3D" id="2.60.40.10">
    <property type="entry name" value="Immunoglobulins"/>
    <property type="match status" value="4"/>
</dbReference>
<dbReference type="PROSITE" id="PS50853">
    <property type="entry name" value="FN3"/>
    <property type="match status" value="1"/>
</dbReference>
<keyword evidence="3 9" id="KW-0732">Signal</keyword>
<feature type="signal peptide" evidence="9">
    <location>
        <begin position="1"/>
        <end position="23"/>
    </location>
</feature>
<feature type="domain" description="Fibronectin type-III" evidence="10">
    <location>
        <begin position="332"/>
        <end position="426"/>
    </location>
</feature>
<evidence type="ECO:0000256" key="7">
    <source>
        <dbReference type="ARBA" id="ARBA00023180"/>
    </source>
</evidence>
<keyword evidence="6" id="KW-0675">Receptor</keyword>
<keyword evidence="5 8" id="KW-0472">Membrane</keyword>
<protein>
    <recommendedName>
        <fullName evidence="10">Fibronectin type-III domain-containing protein</fullName>
    </recommendedName>
</protein>
<keyword evidence="7" id="KW-0325">Glycoprotein</keyword>
<evidence type="ECO:0000256" key="5">
    <source>
        <dbReference type="ARBA" id="ARBA00023136"/>
    </source>
</evidence>
<keyword evidence="12" id="KW-1185">Reference proteome</keyword>
<dbReference type="Proteomes" id="UP001488805">
    <property type="component" value="Unassembled WGS sequence"/>
</dbReference>
<feature type="chain" id="PRO_5043889528" description="Fibronectin type-III domain-containing protein" evidence="9">
    <location>
        <begin position="24"/>
        <end position="639"/>
    </location>
</feature>
<evidence type="ECO:0000256" key="2">
    <source>
        <dbReference type="ARBA" id="ARBA00022692"/>
    </source>
</evidence>